<keyword evidence="2 4" id="KW-0285">Flavoprotein</keyword>
<evidence type="ECO:0000256" key="3">
    <source>
        <dbReference type="ARBA" id="ARBA00022827"/>
    </source>
</evidence>
<dbReference type="InterPro" id="IPR052904">
    <property type="entry name" value="Acyl-CoA_dehydrogenase-like"/>
</dbReference>
<dbReference type="InterPro" id="IPR036250">
    <property type="entry name" value="AcylCo_DH-like_C"/>
</dbReference>
<comment type="similarity">
    <text evidence="1 4">Belongs to the acyl-CoA dehydrogenase family.</text>
</comment>
<dbReference type="Pfam" id="PF18158">
    <property type="entry name" value="AidB_N"/>
    <property type="match status" value="1"/>
</dbReference>
<dbReference type="InterPro" id="IPR009100">
    <property type="entry name" value="AcylCoA_DH/oxidase_NM_dom_sf"/>
</dbReference>
<keyword evidence="3 4" id="KW-0274">FAD</keyword>
<evidence type="ECO:0000256" key="4">
    <source>
        <dbReference type="RuleBase" id="RU362125"/>
    </source>
</evidence>
<evidence type="ECO:0000256" key="1">
    <source>
        <dbReference type="ARBA" id="ARBA00009347"/>
    </source>
</evidence>
<dbReference type="Proteomes" id="UP000813385">
    <property type="component" value="Unassembled WGS sequence"/>
</dbReference>
<organism evidence="8 9">
    <name type="scientific">Plectosphaerella cucumerina</name>
    <dbReference type="NCBI Taxonomy" id="40658"/>
    <lineage>
        <taxon>Eukaryota</taxon>
        <taxon>Fungi</taxon>
        <taxon>Dikarya</taxon>
        <taxon>Ascomycota</taxon>
        <taxon>Pezizomycotina</taxon>
        <taxon>Sordariomycetes</taxon>
        <taxon>Hypocreomycetidae</taxon>
        <taxon>Glomerellales</taxon>
        <taxon>Plectosphaerellaceae</taxon>
        <taxon>Plectosphaerella</taxon>
    </lineage>
</organism>
<accession>A0A8K0T4H9</accession>
<gene>
    <name evidence="8" type="ORF">B0T11DRAFT_291415</name>
</gene>
<dbReference type="InterPro" id="IPR006091">
    <property type="entry name" value="Acyl-CoA_Oxase/DH_mid-dom"/>
</dbReference>
<name>A0A8K0T4H9_9PEZI</name>
<dbReference type="PANTHER" id="PTHR42707:SF2">
    <property type="entry name" value="ACD11 DEHYDROGENASE"/>
    <property type="match status" value="1"/>
</dbReference>
<feature type="domain" description="Acyl-CoA oxidase/dehydrogenase middle" evidence="6">
    <location>
        <begin position="205"/>
        <end position="318"/>
    </location>
</feature>
<dbReference type="OrthoDB" id="10251155at2759"/>
<dbReference type="SUPFAM" id="SSF56645">
    <property type="entry name" value="Acyl-CoA dehydrogenase NM domain-like"/>
    <property type="match status" value="1"/>
</dbReference>
<dbReference type="EMBL" id="JAGPXD010000007">
    <property type="protein sequence ID" value="KAH7347514.1"/>
    <property type="molecule type" value="Genomic_DNA"/>
</dbReference>
<sequence length="646" mass="70269">MAANTSKPTPSSSTTGFFQSLPILEPQFTSSTPHSSDDFVLSRILRLYLPQDAHDLTASALHDLSREVLQPSVLRHLVDAEINPPTLQPLTTFGEVNRTDALRTSEGWRALKAIGIAKGVVSTAYDKSKASSHNRRVEQFAIGHVWSHSAAVTMCPMTMTDGAATLLSRHLDDPDGDQPGRRAVFEESFRRLTSSDPAEAWTSGQWMTERSGGSDVSGTETLARRLTAEELASDSHDKDAMGLPLGPWRVDGFKWFSSATDSEMTVLLARTAKGGLSAFYMPMRRATSNGASELNGVRIQRLKNKMGTRALPTAELEMVGARAWLLGDEGKGVKAITALLNITRVHSAAGSASYWARGMAICRAFSRARRVRGRLLCDNAQHVAWMARETVRYHAATQFVFLGIALLGCSEQGPGVAAKAKGLLPQDEASVGVLLRLLTPVIKAQVTQAATNGLRQCMECLGGVGYCENNEDGGVMNVARLFRDSVVDIIWEGTVSVMAEDVGRVLKNPRAEKQGDQALEVFISWAKGVLKGCRDKFPGEVEVVSKRVDEFVSLMGSIDGVAELEYHGRQVLDHLEVIATASVLLYDACTDGDEVTGHIVSRYVWMTALPESQGLRPKGDWKKDAVVDRKIFLGADFVSPDVRGRL</sequence>
<keyword evidence="9" id="KW-1185">Reference proteome</keyword>
<dbReference type="Gene3D" id="2.40.110.20">
    <property type="match status" value="1"/>
</dbReference>
<dbReference type="GO" id="GO:0003995">
    <property type="term" value="F:acyl-CoA dehydrogenase activity"/>
    <property type="evidence" value="ECO:0007669"/>
    <property type="project" value="TreeGrafter"/>
</dbReference>
<dbReference type="Gene3D" id="1.20.140.10">
    <property type="entry name" value="Butyryl-CoA Dehydrogenase, subunit A, domain 3"/>
    <property type="match status" value="1"/>
</dbReference>
<dbReference type="Pfam" id="PF00441">
    <property type="entry name" value="Acyl-CoA_dh_1"/>
    <property type="match status" value="1"/>
</dbReference>
<evidence type="ECO:0000313" key="8">
    <source>
        <dbReference type="EMBL" id="KAH7347514.1"/>
    </source>
</evidence>
<feature type="domain" description="Adaptive response protein AidB N-terminal" evidence="7">
    <location>
        <begin position="39"/>
        <end position="169"/>
    </location>
</feature>
<reference evidence="8" key="1">
    <citation type="journal article" date="2021" name="Nat. Commun.">
        <title>Genetic determinants of endophytism in the Arabidopsis root mycobiome.</title>
        <authorList>
            <person name="Mesny F."/>
            <person name="Miyauchi S."/>
            <person name="Thiergart T."/>
            <person name="Pickel B."/>
            <person name="Atanasova L."/>
            <person name="Karlsson M."/>
            <person name="Huettel B."/>
            <person name="Barry K.W."/>
            <person name="Haridas S."/>
            <person name="Chen C."/>
            <person name="Bauer D."/>
            <person name="Andreopoulos W."/>
            <person name="Pangilinan J."/>
            <person name="LaButti K."/>
            <person name="Riley R."/>
            <person name="Lipzen A."/>
            <person name="Clum A."/>
            <person name="Drula E."/>
            <person name="Henrissat B."/>
            <person name="Kohler A."/>
            <person name="Grigoriev I.V."/>
            <person name="Martin F.M."/>
            <person name="Hacquard S."/>
        </authorList>
    </citation>
    <scope>NUCLEOTIDE SEQUENCE</scope>
    <source>
        <strain evidence="8">MPI-CAGE-AT-0016</strain>
    </source>
</reference>
<dbReference type="InterPro" id="IPR009075">
    <property type="entry name" value="AcylCo_DH/oxidase_C"/>
</dbReference>
<feature type="domain" description="Acyl-CoA dehydrogenase/oxidase C-terminal" evidence="5">
    <location>
        <begin position="330"/>
        <end position="506"/>
    </location>
</feature>
<dbReference type="PANTHER" id="PTHR42707">
    <property type="entry name" value="ACYL-COA DEHYDROGENASE"/>
    <property type="match status" value="1"/>
</dbReference>
<dbReference type="AlphaFoldDB" id="A0A8K0T4H9"/>
<dbReference type="InterPro" id="IPR041504">
    <property type="entry name" value="AidB_N"/>
</dbReference>
<dbReference type="SUPFAM" id="SSF47203">
    <property type="entry name" value="Acyl-CoA dehydrogenase C-terminal domain-like"/>
    <property type="match status" value="1"/>
</dbReference>
<evidence type="ECO:0000259" key="7">
    <source>
        <dbReference type="Pfam" id="PF18158"/>
    </source>
</evidence>
<protein>
    <submittedName>
        <fullName evidence="8">Acyl-CoA dehydrogenase/oxidase</fullName>
    </submittedName>
</protein>
<comment type="cofactor">
    <cofactor evidence="4">
        <name>FAD</name>
        <dbReference type="ChEBI" id="CHEBI:57692"/>
    </cofactor>
</comment>
<evidence type="ECO:0000313" key="9">
    <source>
        <dbReference type="Proteomes" id="UP000813385"/>
    </source>
</evidence>
<keyword evidence="4" id="KW-0560">Oxidoreductase</keyword>
<evidence type="ECO:0000259" key="5">
    <source>
        <dbReference type="Pfam" id="PF00441"/>
    </source>
</evidence>
<proteinExistence type="inferred from homology"/>
<comment type="caution">
    <text evidence="8">The sequence shown here is derived from an EMBL/GenBank/DDBJ whole genome shotgun (WGS) entry which is preliminary data.</text>
</comment>
<dbReference type="Pfam" id="PF02770">
    <property type="entry name" value="Acyl-CoA_dh_M"/>
    <property type="match status" value="1"/>
</dbReference>
<evidence type="ECO:0000259" key="6">
    <source>
        <dbReference type="Pfam" id="PF02770"/>
    </source>
</evidence>
<evidence type="ECO:0000256" key="2">
    <source>
        <dbReference type="ARBA" id="ARBA00022630"/>
    </source>
</evidence>